<evidence type="ECO:0000313" key="2">
    <source>
        <dbReference type="EMBL" id="VDL68354.1"/>
    </source>
</evidence>
<feature type="compositionally biased region" description="Basic and acidic residues" evidence="1">
    <location>
        <begin position="1"/>
        <end position="11"/>
    </location>
</feature>
<evidence type="ECO:0000313" key="3">
    <source>
        <dbReference type="Proteomes" id="UP000271162"/>
    </source>
</evidence>
<feature type="region of interest" description="Disordered" evidence="1">
    <location>
        <begin position="1"/>
        <end position="22"/>
    </location>
</feature>
<dbReference type="Pfam" id="PF02995">
    <property type="entry name" value="DUF229"/>
    <property type="match status" value="1"/>
</dbReference>
<name>A0A0N4XQG3_NIPBR</name>
<organism evidence="4">
    <name type="scientific">Nippostrongylus brasiliensis</name>
    <name type="common">Rat hookworm</name>
    <dbReference type="NCBI Taxonomy" id="27835"/>
    <lineage>
        <taxon>Eukaryota</taxon>
        <taxon>Metazoa</taxon>
        <taxon>Ecdysozoa</taxon>
        <taxon>Nematoda</taxon>
        <taxon>Chromadorea</taxon>
        <taxon>Rhabditida</taxon>
        <taxon>Rhabditina</taxon>
        <taxon>Rhabditomorpha</taxon>
        <taxon>Strongyloidea</taxon>
        <taxon>Heligmosomidae</taxon>
        <taxon>Nippostrongylus</taxon>
    </lineage>
</organism>
<dbReference type="GO" id="GO:0005615">
    <property type="term" value="C:extracellular space"/>
    <property type="evidence" value="ECO:0007669"/>
    <property type="project" value="TreeGrafter"/>
</dbReference>
<proteinExistence type="predicted"/>
<protein>
    <submittedName>
        <fullName evidence="4">DIOX_N domain-containing protein</fullName>
    </submittedName>
</protein>
<sequence>MHQTSKPDFKALGRPKKPKSPAAFDIRNMSISILALDSTARAQFHRHMKKSVAEMRRMGFTIFHGYNKVGDNSNVNLLPILAEQLAEGLNFSQFDDGGDINIDRILPSKVIINPDSIRFLWKEM</sequence>
<accession>A0A0N4XQG3</accession>
<reference evidence="2 3" key="2">
    <citation type="submission" date="2018-11" db="EMBL/GenBank/DDBJ databases">
        <authorList>
            <consortium name="Pathogen Informatics"/>
        </authorList>
    </citation>
    <scope>NUCLEOTIDE SEQUENCE [LARGE SCALE GENOMIC DNA]</scope>
</reference>
<evidence type="ECO:0000256" key="1">
    <source>
        <dbReference type="SAM" id="MobiDB-lite"/>
    </source>
</evidence>
<dbReference type="WBParaSite" id="NBR_0000476501-mRNA-1">
    <property type="protein sequence ID" value="NBR_0000476501-mRNA-1"/>
    <property type="gene ID" value="NBR_0000476501"/>
</dbReference>
<dbReference type="STRING" id="27835.A0A0N4XQG3"/>
<dbReference type="EMBL" id="UYSL01009630">
    <property type="protein sequence ID" value="VDL68354.1"/>
    <property type="molecule type" value="Genomic_DNA"/>
</dbReference>
<gene>
    <name evidence="2" type="ORF">NBR_LOCUS4765</name>
</gene>
<dbReference type="InterPro" id="IPR004245">
    <property type="entry name" value="DUF229"/>
</dbReference>
<dbReference type="PANTHER" id="PTHR10974:SF6">
    <property type="entry name" value="PROTEIN CBG19234"/>
    <property type="match status" value="1"/>
</dbReference>
<reference evidence="4" key="1">
    <citation type="submission" date="2017-02" db="UniProtKB">
        <authorList>
            <consortium name="WormBaseParasite"/>
        </authorList>
    </citation>
    <scope>IDENTIFICATION</scope>
</reference>
<dbReference type="PANTHER" id="PTHR10974">
    <property type="entry name" value="FI08016P-RELATED"/>
    <property type="match status" value="1"/>
</dbReference>
<dbReference type="AlphaFoldDB" id="A0A0N4XQG3"/>
<evidence type="ECO:0000313" key="4">
    <source>
        <dbReference type="WBParaSite" id="NBR_0000476501-mRNA-1"/>
    </source>
</evidence>
<keyword evidence="3" id="KW-1185">Reference proteome</keyword>
<dbReference type="Proteomes" id="UP000271162">
    <property type="component" value="Unassembled WGS sequence"/>
</dbReference>